<dbReference type="InterPro" id="IPR043502">
    <property type="entry name" value="DNA/RNA_pol_sf"/>
</dbReference>
<evidence type="ECO:0000313" key="11">
    <source>
        <dbReference type="Proteomes" id="UP000228781"/>
    </source>
</evidence>
<dbReference type="SMART" id="SM00474">
    <property type="entry name" value="35EXOc"/>
    <property type="match status" value="1"/>
</dbReference>
<feature type="domain" description="3'-5' exonuclease" evidence="8">
    <location>
        <begin position="12"/>
        <end position="182"/>
    </location>
</feature>
<dbReference type="GO" id="GO:0003887">
    <property type="term" value="F:DNA-directed DNA polymerase activity"/>
    <property type="evidence" value="ECO:0007669"/>
    <property type="project" value="UniProtKB-KW"/>
</dbReference>
<evidence type="ECO:0000256" key="7">
    <source>
        <dbReference type="ARBA" id="ARBA00049244"/>
    </source>
</evidence>
<dbReference type="InterPro" id="IPR019760">
    <property type="entry name" value="DNA-dir_DNA_pol_A_CS"/>
</dbReference>
<dbReference type="InterPro" id="IPR001098">
    <property type="entry name" value="DNA-dir_DNA_pol_A_palm_dom"/>
</dbReference>
<dbReference type="EC" id="2.7.7.7" evidence="2"/>
<dbReference type="GO" id="GO:0008408">
    <property type="term" value="F:3'-5' exonuclease activity"/>
    <property type="evidence" value="ECO:0007669"/>
    <property type="project" value="InterPro"/>
</dbReference>
<evidence type="ECO:0000256" key="1">
    <source>
        <dbReference type="ARBA" id="ARBA00007705"/>
    </source>
</evidence>
<dbReference type="SMART" id="SM00482">
    <property type="entry name" value="POLAc"/>
    <property type="match status" value="1"/>
</dbReference>
<evidence type="ECO:0000256" key="4">
    <source>
        <dbReference type="ARBA" id="ARBA00022679"/>
    </source>
</evidence>
<organism evidence="10 11">
    <name type="scientific">candidate division WWE3 bacterium CG_4_9_14_0_2_um_filter_48_10</name>
    <dbReference type="NCBI Taxonomy" id="1975078"/>
    <lineage>
        <taxon>Bacteria</taxon>
        <taxon>Katanobacteria</taxon>
    </lineage>
</organism>
<dbReference type="Pfam" id="PF01612">
    <property type="entry name" value="DNA_pol_A_exo1"/>
    <property type="match status" value="1"/>
</dbReference>
<feature type="domain" description="DNA-directed DNA polymerase family A palm" evidence="9">
    <location>
        <begin position="349"/>
        <end position="558"/>
    </location>
</feature>
<dbReference type="SUPFAM" id="SSF56672">
    <property type="entry name" value="DNA/RNA polymerases"/>
    <property type="match status" value="1"/>
</dbReference>
<dbReference type="GO" id="GO:0003677">
    <property type="term" value="F:DNA binding"/>
    <property type="evidence" value="ECO:0007669"/>
    <property type="project" value="InterPro"/>
</dbReference>
<evidence type="ECO:0000313" key="10">
    <source>
        <dbReference type="EMBL" id="PJC22444.1"/>
    </source>
</evidence>
<dbReference type="InterPro" id="IPR012337">
    <property type="entry name" value="RNaseH-like_sf"/>
</dbReference>
<evidence type="ECO:0000256" key="6">
    <source>
        <dbReference type="ARBA" id="ARBA00022932"/>
    </source>
</evidence>
<sequence length="595" mass="68235">MTEVTLKQGLNYTLIEEASALKEVITDLKHQRVIALDVEGTSLDPYSATLLLVQLATPEKAYLFDVRKLDLTLLKEVLEDSKILKIAQNAGFDYRLLKAKLGIEARPFFDTMLAERILTTGYTRENSLEAIAKKYLGIKLEKGVWETFVNHKKEFTLEQLEYAATDVLILFPIWEVQKQTLVSEVLDKIAALEFRLIPVVAEMELKGFLIDMKKWRQIIKEYEKRRGEVAVRIQDELRPYFRHTQVDFFGRRAEVVNLNSPAQVLEAFRKVGLDLPSTGEEVLQRHNHPLAKLLLEYRGYEKIITAFGENLIAKINPKTGRIHPDYMQIGADTGRFSCSNPNLQQIPTDLLFRQCFIAEKGYKLVVADYSQIELRIMAELSKDPAFLKAFKEEVDLHALTASQMFGVPLEQVTKERRFQAKSINFGLMYGRGAKSLAVQLEISEEEAQQLLQKYFSAYKKVKAWLDRTGREAVKKGYSLTIAGRKRYYRDLNPEDPGYERQQAYVERQGKNTPIQGTSADMTKLAMVYIYERIKKEGFDAAPIHTVHDELVVEAKEDQAEKVATLVKEEMERAGKELLKEVPVRVDIAVSDSWEH</sequence>
<accession>A0A2M8EIL8</accession>
<dbReference type="InterPro" id="IPR002562">
    <property type="entry name" value="3'-5'_exonuclease_dom"/>
</dbReference>
<dbReference type="Gene3D" id="3.30.420.10">
    <property type="entry name" value="Ribonuclease H-like superfamily/Ribonuclease H"/>
    <property type="match status" value="1"/>
</dbReference>
<dbReference type="Gene3D" id="1.20.1060.10">
    <property type="entry name" value="Taq DNA Polymerase, Chain T, domain 4"/>
    <property type="match status" value="1"/>
</dbReference>
<gene>
    <name evidence="10" type="ORF">CO059_02465</name>
</gene>
<dbReference type="Pfam" id="PF00476">
    <property type="entry name" value="DNA_pol_A"/>
    <property type="match status" value="1"/>
</dbReference>
<proteinExistence type="inferred from homology"/>
<dbReference type="InterPro" id="IPR002298">
    <property type="entry name" value="DNA_polymerase_A"/>
</dbReference>
<dbReference type="AlphaFoldDB" id="A0A2M8EIL8"/>
<protein>
    <recommendedName>
        <fullName evidence="3">DNA polymerase I</fullName>
        <ecNumber evidence="2">2.7.7.7</ecNumber>
    </recommendedName>
</protein>
<dbReference type="SUPFAM" id="SSF53098">
    <property type="entry name" value="Ribonuclease H-like"/>
    <property type="match status" value="1"/>
</dbReference>
<comment type="caution">
    <text evidence="10">The sequence shown here is derived from an EMBL/GenBank/DDBJ whole genome shotgun (WGS) entry which is preliminary data.</text>
</comment>
<dbReference type="PRINTS" id="PR00868">
    <property type="entry name" value="DNAPOLI"/>
</dbReference>
<name>A0A2M8EIL8_UNCKA</name>
<dbReference type="EMBL" id="PFSK01000036">
    <property type="protein sequence ID" value="PJC22444.1"/>
    <property type="molecule type" value="Genomic_DNA"/>
</dbReference>
<keyword evidence="5" id="KW-0548">Nucleotidyltransferase</keyword>
<evidence type="ECO:0000259" key="9">
    <source>
        <dbReference type="SMART" id="SM00482"/>
    </source>
</evidence>
<comment type="similarity">
    <text evidence="1">Belongs to the DNA polymerase type-A family.</text>
</comment>
<dbReference type="Gene3D" id="3.30.70.370">
    <property type="match status" value="1"/>
</dbReference>
<evidence type="ECO:0000256" key="3">
    <source>
        <dbReference type="ARBA" id="ARBA00020311"/>
    </source>
</evidence>
<dbReference type="PROSITE" id="PS00447">
    <property type="entry name" value="DNA_POLYMERASE_A"/>
    <property type="match status" value="1"/>
</dbReference>
<dbReference type="FunFam" id="1.10.150.20:FF:000002">
    <property type="entry name" value="DNA polymerase I"/>
    <property type="match status" value="1"/>
</dbReference>
<evidence type="ECO:0000256" key="2">
    <source>
        <dbReference type="ARBA" id="ARBA00012417"/>
    </source>
</evidence>
<evidence type="ECO:0000256" key="5">
    <source>
        <dbReference type="ARBA" id="ARBA00022695"/>
    </source>
</evidence>
<evidence type="ECO:0000259" key="8">
    <source>
        <dbReference type="SMART" id="SM00474"/>
    </source>
</evidence>
<dbReference type="PANTHER" id="PTHR10133:SF62">
    <property type="entry name" value="DNA POLYMERASE THETA"/>
    <property type="match status" value="1"/>
</dbReference>
<dbReference type="GO" id="GO:0006302">
    <property type="term" value="P:double-strand break repair"/>
    <property type="evidence" value="ECO:0007669"/>
    <property type="project" value="TreeGrafter"/>
</dbReference>
<reference evidence="11" key="1">
    <citation type="submission" date="2017-09" db="EMBL/GenBank/DDBJ databases">
        <title>Depth-based differentiation of microbial function through sediment-hosted aquifers and enrichment of novel symbionts in the deep terrestrial subsurface.</title>
        <authorList>
            <person name="Probst A.J."/>
            <person name="Ladd B."/>
            <person name="Jarett J.K."/>
            <person name="Geller-Mcgrath D.E."/>
            <person name="Sieber C.M.K."/>
            <person name="Emerson J.B."/>
            <person name="Anantharaman K."/>
            <person name="Thomas B.C."/>
            <person name="Malmstrom R."/>
            <person name="Stieglmeier M."/>
            <person name="Klingl A."/>
            <person name="Woyke T."/>
            <person name="Ryan C.M."/>
            <person name="Banfield J.F."/>
        </authorList>
    </citation>
    <scope>NUCLEOTIDE SEQUENCE [LARGE SCALE GENOMIC DNA]</scope>
</reference>
<comment type="catalytic activity">
    <reaction evidence="7">
        <text>DNA(n) + a 2'-deoxyribonucleoside 5'-triphosphate = DNA(n+1) + diphosphate</text>
        <dbReference type="Rhea" id="RHEA:22508"/>
        <dbReference type="Rhea" id="RHEA-COMP:17339"/>
        <dbReference type="Rhea" id="RHEA-COMP:17340"/>
        <dbReference type="ChEBI" id="CHEBI:33019"/>
        <dbReference type="ChEBI" id="CHEBI:61560"/>
        <dbReference type="ChEBI" id="CHEBI:173112"/>
        <dbReference type="EC" id="2.7.7.7"/>
    </reaction>
</comment>
<keyword evidence="6" id="KW-0239">DNA-directed DNA polymerase</keyword>
<dbReference type="Proteomes" id="UP000228781">
    <property type="component" value="Unassembled WGS sequence"/>
</dbReference>
<dbReference type="Gene3D" id="1.10.150.20">
    <property type="entry name" value="5' to 3' exonuclease, C-terminal subdomain"/>
    <property type="match status" value="1"/>
</dbReference>
<dbReference type="PANTHER" id="PTHR10133">
    <property type="entry name" value="DNA POLYMERASE I"/>
    <property type="match status" value="1"/>
</dbReference>
<dbReference type="GO" id="GO:0006261">
    <property type="term" value="P:DNA-templated DNA replication"/>
    <property type="evidence" value="ECO:0007669"/>
    <property type="project" value="InterPro"/>
</dbReference>
<keyword evidence="4" id="KW-0808">Transferase</keyword>
<dbReference type="InterPro" id="IPR036397">
    <property type="entry name" value="RNaseH_sf"/>
</dbReference>